<dbReference type="RefSeq" id="WP_013562358.1">
    <property type="nucleotide sequence ID" value="NC_014961.1"/>
</dbReference>
<dbReference type="PROSITE" id="PS50928">
    <property type="entry name" value="ABC_TM1"/>
    <property type="match status" value="1"/>
</dbReference>
<dbReference type="InterPro" id="IPR050366">
    <property type="entry name" value="BP-dependent_transpt_permease"/>
</dbReference>
<keyword evidence="5 7" id="KW-1133">Transmembrane helix</keyword>
<dbReference type="InterPro" id="IPR000515">
    <property type="entry name" value="MetI-like"/>
</dbReference>
<dbReference type="SUPFAM" id="SSF161098">
    <property type="entry name" value="MetI-like"/>
    <property type="match status" value="1"/>
</dbReference>
<evidence type="ECO:0000313" key="10">
    <source>
        <dbReference type="Proteomes" id="UP000001068"/>
    </source>
</evidence>
<keyword evidence="2 7" id="KW-0813">Transport</keyword>
<keyword evidence="6 7" id="KW-0472">Membrane</keyword>
<protein>
    <submittedName>
        <fullName evidence="9">Binding-protein-dependent transport systems inner membrane component</fullName>
    </submittedName>
</protein>
<dbReference type="Pfam" id="PF00528">
    <property type="entry name" value="BPD_transp_1"/>
    <property type="match status" value="1"/>
</dbReference>
<feature type="transmembrane region" description="Helical" evidence="7">
    <location>
        <begin position="157"/>
        <end position="175"/>
    </location>
</feature>
<feature type="transmembrane region" description="Helical" evidence="7">
    <location>
        <begin position="97"/>
        <end position="121"/>
    </location>
</feature>
<evidence type="ECO:0000256" key="3">
    <source>
        <dbReference type="ARBA" id="ARBA00022475"/>
    </source>
</evidence>
<feature type="transmembrane region" description="Helical" evidence="7">
    <location>
        <begin position="128"/>
        <end position="151"/>
    </location>
</feature>
<dbReference type="Gene3D" id="1.10.3720.10">
    <property type="entry name" value="MetI-like"/>
    <property type="match status" value="1"/>
</dbReference>
<evidence type="ECO:0000256" key="5">
    <source>
        <dbReference type="ARBA" id="ARBA00022989"/>
    </source>
</evidence>
<evidence type="ECO:0000259" key="8">
    <source>
        <dbReference type="PROSITE" id="PS50928"/>
    </source>
</evidence>
<dbReference type="GO" id="GO:0005886">
    <property type="term" value="C:plasma membrane"/>
    <property type="evidence" value="ECO:0007669"/>
    <property type="project" value="UniProtKB-SubCell"/>
</dbReference>
<dbReference type="HOGENOM" id="CLU_028518_8_0_2"/>
<dbReference type="GeneID" id="10153529"/>
<evidence type="ECO:0000256" key="4">
    <source>
        <dbReference type="ARBA" id="ARBA00022692"/>
    </source>
</evidence>
<accession>E8R9G0</accession>
<feature type="domain" description="ABC transmembrane type-1" evidence="8">
    <location>
        <begin position="93"/>
        <end position="284"/>
    </location>
</feature>
<dbReference type="STRING" id="765177.Desmu_0832"/>
<organism evidence="9 10">
    <name type="scientific">Desulfurococcus mucosus (strain ATCC 35584 / DSM 2162 / JCM 9187 / O7/1)</name>
    <dbReference type="NCBI Taxonomy" id="765177"/>
    <lineage>
        <taxon>Archaea</taxon>
        <taxon>Thermoproteota</taxon>
        <taxon>Thermoprotei</taxon>
        <taxon>Desulfurococcales</taxon>
        <taxon>Desulfurococcaceae</taxon>
        <taxon>Desulfurococcus</taxon>
    </lineage>
</organism>
<evidence type="ECO:0000313" key="9">
    <source>
        <dbReference type="EMBL" id="ADV65136.1"/>
    </source>
</evidence>
<comment type="similarity">
    <text evidence="7">Belongs to the binding-protein-dependent transport system permease family.</text>
</comment>
<sequence precursor="true">MRRCMVLLNGKSTGHTCALLARMLTIIRGNRSVKAGLTVLLIYVSLSILAPYITPYKPSDTDPSSILQPPSVKHLLGTDEVGRDLFTLNIYSIRTSLVVGLASAVLTAVIGLAAGLVSGYYGGLVDEILMHVVNFLLAMPSIVLMIVIGSILGSNTLSVILIIGLLSWSPIARIVRSMVLSLREWAFIQVARSLGAGDSWIITRHILPAVAPVAIANTVLSVSTAIFSHAALVFMGVGNIGEWNWGLILYNAYVSGALAAGMWWYFIPPGVMLISLAYAVMLVGYGIERELDPRMLTTENPIP</sequence>
<dbReference type="EMBL" id="CP002363">
    <property type="protein sequence ID" value="ADV65136.1"/>
    <property type="molecule type" value="Genomic_DNA"/>
</dbReference>
<evidence type="ECO:0000256" key="6">
    <source>
        <dbReference type="ARBA" id="ARBA00023136"/>
    </source>
</evidence>
<dbReference type="InterPro" id="IPR035906">
    <property type="entry name" value="MetI-like_sf"/>
</dbReference>
<evidence type="ECO:0000256" key="1">
    <source>
        <dbReference type="ARBA" id="ARBA00004651"/>
    </source>
</evidence>
<name>E8R9G0_DESM0</name>
<dbReference type="PANTHER" id="PTHR43386:SF1">
    <property type="entry name" value="D,D-DIPEPTIDE TRANSPORT SYSTEM PERMEASE PROTEIN DDPC-RELATED"/>
    <property type="match status" value="1"/>
</dbReference>
<feature type="transmembrane region" description="Helical" evidence="7">
    <location>
        <begin position="271"/>
        <end position="287"/>
    </location>
</feature>
<evidence type="ECO:0000256" key="7">
    <source>
        <dbReference type="RuleBase" id="RU363032"/>
    </source>
</evidence>
<dbReference type="KEGG" id="dmu:Desmu_0832"/>
<feature type="transmembrane region" description="Helical" evidence="7">
    <location>
        <begin position="32"/>
        <end position="53"/>
    </location>
</feature>
<dbReference type="OrthoDB" id="312811at2157"/>
<dbReference type="eggNOG" id="arCOG00748">
    <property type="taxonomic scope" value="Archaea"/>
</dbReference>
<evidence type="ECO:0000256" key="2">
    <source>
        <dbReference type="ARBA" id="ARBA00022448"/>
    </source>
</evidence>
<keyword evidence="3" id="KW-1003">Cell membrane</keyword>
<dbReference type="CDD" id="cd06261">
    <property type="entry name" value="TM_PBP2"/>
    <property type="match status" value="1"/>
</dbReference>
<dbReference type="Pfam" id="PF12911">
    <property type="entry name" value="OppC_N"/>
    <property type="match status" value="1"/>
</dbReference>
<keyword evidence="4 7" id="KW-0812">Transmembrane</keyword>
<keyword evidence="10" id="KW-1185">Reference proteome</keyword>
<dbReference type="GO" id="GO:0055085">
    <property type="term" value="P:transmembrane transport"/>
    <property type="evidence" value="ECO:0007669"/>
    <property type="project" value="InterPro"/>
</dbReference>
<comment type="subcellular location">
    <subcellularLocation>
        <location evidence="1 7">Cell membrane</location>
        <topology evidence="1 7">Multi-pass membrane protein</topology>
    </subcellularLocation>
</comment>
<dbReference type="PANTHER" id="PTHR43386">
    <property type="entry name" value="OLIGOPEPTIDE TRANSPORT SYSTEM PERMEASE PROTEIN APPC"/>
    <property type="match status" value="1"/>
</dbReference>
<proteinExistence type="inferred from homology"/>
<dbReference type="InterPro" id="IPR025966">
    <property type="entry name" value="OppC_N"/>
</dbReference>
<reference evidence="9 10" key="2">
    <citation type="journal article" date="2011" name="Stand. Genomic Sci.">
        <title>Complete genome sequence of Desulfurococcus mucosus type strain (O7/1).</title>
        <authorList>
            <person name="Wirth R."/>
            <person name="Chertkov O."/>
            <person name="Held B."/>
            <person name="Lapidus A."/>
            <person name="Nolan M."/>
            <person name="Lucas S."/>
            <person name="Hammon N."/>
            <person name="Deshpande S."/>
            <person name="Cheng J.F."/>
            <person name="Tapia R."/>
            <person name="Han C."/>
            <person name="Goodwin L."/>
            <person name="Pitluck S."/>
            <person name="Liolios K."/>
            <person name="Ioanna P."/>
            <person name="Ivanova N."/>
            <person name="Mavromatis K."/>
            <person name="Mikhailova N."/>
            <person name="Pati A."/>
            <person name="Chen A."/>
            <person name="Palaniappan K."/>
            <person name="Land M."/>
            <person name="Hauser L."/>
            <person name="Chang Y.J."/>
            <person name="Jeffries C.D."/>
            <person name="Bilek Y."/>
            <person name="Hader T."/>
            <person name="Rohde M."/>
            <person name="Spring S."/>
            <person name="Sikorski J."/>
            <person name="Goker M."/>
            <person name="Woyke T."/>
            <person name="Bristow J."/>
            <person name="Eisen J.A."/>
            <person name="Markowitz V."/>
            <person name="Hugenholtz P."/>
            <person name="Kyrpides N.C."/>
            <person name="Klenk H.P."/>
        </authorList>
    </citation>
    <scope>NUCLEOTIDE SEQUENCE [LARGE SCALE GENOMIC DNA]</scope>
    <source>
        <strain evidence="10">ATCC 35584 / DSM 2162 / JCM 9187 / O7/1</strain>
    </source>
</reference>
<dbReference type="Proteomes" id="UP000001068">
    <property type="component" value="Chromosome"/>
</dbReference>
<gene>
    <name evidence="9" type="ordered locus">Desmu_0832</name>
</gene>
<dbReference type="AlphaFoldDB" id="E8R9G0"/>
<reference evidence="10" key="1">
    <citation type="submission" date="2010-11" db="EMBL/GenBank/DDBJ databases">
        <title>The complete genome of Desulfurococcus mucosus DSM 2162.</title>
        <authorList>
            <consortium name="US DOE Joint Genome Institute (JGI-PGF)"/>
            <person name="Lucas S."/>
            <person name="Copeland A."/>
            <person name="Lapidus A."/>
            <person name="Bruce D."/>
            <person name="Goodwin L."/>
            <person name="Pitluck S."/>
            <person name="Kyrpides N."/>
            <person name="Mavromatis K."/>
            <person name="Pagani I."/>
            <person name="Ivanova N."/>
            <person name="Ovchinnikova G."/>
            <person name="Chertkov O."/>
            <person name="Held B."/>
            <person name="Brettin T."/>
            <person name="Detter J.C."/>
            <person name="Tapia R."/>
            <person name="Han C."/>
            <person name="Land M."/>
            <person name="Hauser L."/>
            <person name="Markowitz V."/>
            <person name="Cheng J.-F."/>
            <person name="Hugenholtz P."/>
            <person name="Woyke T."/>
            <person name="Wu D."/>
            <person name="Wirth R."/>
            <person name="Bilek Y."/>
            <person name="Hader T."/>
            <person name="Klenk H.-P."/>
            <person name="Eisen J.A."/>
        </authorList>
    </citation>
    <scope>NUCLEOTIDE SEQUENCE [LARGE SCALE GENOMIC DNA]</scope>
    <source>
        <strain evidence="10">ATCC 35584 / DSM 2162 / JCM 9187 / O7/1</strain>
    </source>
</reference>